<dbReference type="Gene3D" id="3.40.630.30">
    <property type="match status" value="1"/>
</dbReference>
<feature type="domain" description="N-acetyltransferase" evidence="1">
    <location>
        <begin position="3"/>
        <end position="154"/>
    </location>
</feature>
<dbReference type="GO" id="GO:0016747">
    <property type="term" value="F:acyltransferase activity, transferring groups other than amino-acyl groups"/>
    <property type="evidence" value="ECO:0007669"/>
    <property type="project" value="InterPro"/>
</dbReference>
<gene>
    <name evidence="2" type="ORF">EHW67_18475</name>
</gene>
<dbReference type="PROSITE" id="PS51186">
    <property type="entry name" value="GNAT"/>
    <property type="match status" value="1"/>
</dbReference>
<dbReference type="PANTHER" id="PTHR43305:SF1">
    <property type="entry name" value="FAMILY N-ACETYLTRANSFERASE, PUTATIVE (AFU_ORTHOLOGUE AFUA_2G01380)-RELATED"/>
    <property type="match status" value="1"/>
</dbReference>
<organism evidence="2 3">
    <name type="scientific">Arenibacter aquaticus</name>
    <dbReference type="NCBI Taxonomy" id="2489054"/>
    <lineage>
        <taxon>Bacteria</taxon>
        <taxon>Pseudomonadati</taxon>
        <taxon>Bacteroidota</taxon>
        <taxon>Flavobacteriia</taxon>
        <taxon>Flavobacteriales</taxon>
        <taxon>Flavobacteriaceae</taxon>
        <taxon>Arenibacter</taxon>
    </lineage>
</organism>
<reference evidence="2 3" key="1">
    <citation type="submission" date="2018-11" db="EMBL/GenBank/DDBJ databases">
        <title>Arenibacter aquaticus sp.nov., a marine bacterium isolated from surface seawater in the South China Sea.</title>
        <authorList>
            <person name="Guo J."/>
            <person name="Sun J."/>
        </authorList>
    </citation>
    <scope>NUCLEOTIDE SEQUENCE [LARGE SCALE GENOMIC DNA]</scope>
    <source>
        <strain evidence="2 3">GUO666</strain>
    </source>
</reference>
<dbReference type="Proteomes" id="UP000267585">
    <property type="component" value="Unassembled WGS sequence"/>
</dbReference>
<protein>
    <submittedName>
        <fullName evidence="2">N-acetyltransferase</fullName>
    </submittedName>
</protein>
<dbReference type="InterPro" id="IPR016181">
    <property type="entry name" value="Acyl_CoA_acyltransferase"/>
</dbReference>
<dbReference type="InterPro" id="IPR052777">
    <property type="entry name" value="Acetyltransferase_Enz"/>
</dbReference>
<keyword evidence="2" id="KW-0808">Transferase</keyword>
<dbReference type="SUPFAM" id="SSF55729">
    <property type="entry name" value="Acyl-CoA N-acyltransferases (Nat)"/>
    <property type="match status" value="1"/>
</dbReference>
<evidence type="ECO:0000313" key="3">
    <source>
        <dbReference type="Proteomes" id="UP000267585"/>
    </source>
</evidence>
<name>A0A3S0AWX3_9FLAO</name>
<accession>A0A3S0AWX3</accession>
<dbReference type="InterPro" id="IPR000182">
    <property type="entry name" value="GNAT_dom"/>
</dbReference>
<evidence type="ECO:0000259" key="1">
    <source>
        <dbReference type="PROSITE" id="PS51186"/>
    </source>
</evidence>
<sequence length="154" mass="17763">MSLRIIPFTSEYSERFKELNVEWLEKYFYVEPKDTQLLDNSEANIIDKDGFIYFAQYNNEIAGCFALLKLGSGEYELGKMAVEAKFQGLKIGQALLSFAIDLAKGNSWNKLVLYSNTKLVNAIYIYKKFGFKEVPIEKNLPYARSDIKMELLLN</sequence>
<evidence type="ECO:0000313" key="2">
    <source>
        <dbReference type="EMBL" id="RTE52177.1"/>
    </source>
</evidence>
<comment type="caution">
    <text evidence="2">The sequence shown here is derived from an EMBL/GenBank/DDBJ whole genome shotgun (WGS) entry which is preliminary data.</text>
</comment>
<dbReference type="CDD" id="cd04301">
    <property type="entry name" value="NAT_SF"/>
    <property type="match status" value="1"/>
</dbReference>
<dbReference type="OrthoDB" id="1431064at2"/>
<dbReference type="EMBL" id="RQPJ01000021">
    <property type="protein sequence ID" value="RTE52177.1"/>
    <property type="molecule type" value="Genomic_DNA"/>
</dbReference>
<proteinExistence type="predicted"/>
<dbReference type="RefSeq" id="WP_126163862.1">
    <property type="nucleotide sequence ID" value="NZ_RQPJ01000021.1"/>
</dbReference>
<dbReference type="AlphaFoldDB" id="A0A3S0AWX3"/>
<dbReference type="PANTHER" id="PTHR43305">
    <property type="entry name" value="FAMILY N-ACETYLTRANSFERASE, PUTATIVE (AFU_ORTHOLOGUE AFUA_2G01380)-RELATED"/>
    <property type="match status" value="1"/>
</dbReference>
<keyword evidence="3" id="KW-1185">Reference proteome</keyword>
<dbReference type="Pfam" id="PF00583">
    <property type="entry name" value="Acetyltransf_1"/>
    <property type="match status" value="1"/>
</dbReference>